<keyword evidence="7" id="KW-0732">Signal</keyword>
<dbReference type="Pfam" id="PF00005">
    <property type="entry name" value="ABC_tran"/>
    <property type="match status" value="2"/>
</dbReference>
<feature type="transmembrane region" description="Helical" evidence="6">
    <location>
        <begin position="987"/>
        <end position="1006"/>
    </location>
</feature>
<dbReference type="InterPro" id="IPR003439">
    <property type="entry name" value="ABC_transporter-like_ATP-bd"/>
</dbReference>
<dbReference type="EMBL" id="DS989735">
    <property type="protein sequence ID" value="EEA07775.1"/>
    <property type="molecule type" value="Genomic_DNA"/>
</dbReference>
<feature type="signal peptide" evidence="7">
    <location>
        <begin position="1"/>
        <end position="18"/>
    </location>
</feature>
<keyword evidence="4 6" id="KW-1133">Transmembrane helix</keyword>
<feature type="transmembrane region" description="Helical" evidence="6">
    <location>
        <begin position="909"/>
        <end position="931"/>
    </location>
</feature>
<name>B6AHT4_CRYMR</name>
<dbReference type="RefSeq" id="XP_002142124.1">
    <property type="nucleotide sequence ID" value="XM_002142088.1"/>
</dbReference>
<dbReference type="InterPro" id="IPR003593">
    <property type="entry name" value="AAA+_ATPase"/>
</dbReference>
<dbReference type="SMART" id="SM00382">
    <property type="entry name" value="AAA"/>
    <property type="match status" value="2"/>
</dbReference>
<feature type="transmembrane region" description="Helical" evidence="6">
    <location>
        <begin position="224"/>
        <end position="242"/>
    </location>
</feature>
<evidence type="ECO:0000256" key="5">
    <source>
        <dbReference type="ARBA" id="ARBA00023136"/>
    </source>
</evidence>
<feature type="transmembrane region" description="Helical" evidence="6">
    <location>
        <begin position="364"/>
        <end position="389"/>
    </location>
</feature>
<reference evidence="9" key="1">
    <citation type="submission" date="2008-06" db="EMBL/GenBank/DDBJ databases">
        <authorList>
            <person name="Lorenzi H."/>
            <person name="Inman J."/>
            <person name="Miller J."/>
            <person name="Schobel S."/>
            <person name="Amedeo P."/>
            <person name="Caler E.V."/>
            <person name="da Silva J."/>
        </authorList>
    </citation>
    <scope>NUCLEOTIDE SEQUENCE [LARGE SCALE GENOMIC DNA]</scope>
    <source>
        <strain evidence="9">RN66</strain>
    </source>
</reference>
<keyword evidence="10" id="KW-1185">Reference proteome</keyword>
<evidence type="ECO:0000256" key="6">
    <source>
        <dbReference type="SAM" id="Phobius"/>
    </source>
</evidence>
<evidence type="ECO:0000256" key="4">
    <source>
        <dbReference type="ARBA" id="ARBA00022989"/>
    </source>
</evidence>
<dbReference type="GO" id="GO:0016020">
    <property type="term" value="C:membrane"/>
    <property type="evidence" value="ECO:0007669"/>
    <property type="project" value="InterPro"/>
</dbReference>
<feature type="transmembrane region" description="Helical" evidence="6">
    <location>
        <begin position="248"/>
        <end position="271"/>
    </location>
</feature>
<accession>B6AHT4</accession>
<evidence type="ECO:0000256" key="1">
    <source>
        <dbReference type="ARBA" id="ARBA00022692"/>
    </source>
</evidence>
<feature type="transmembrane region" description="Helical" evidence="6">
    <location>
        <begin position="1012"/>
        <end position="1034"/>
    </location>
</feature>
<feature type="transmembrane region" description="Helical" evidence="6">
    <location>
        <begin position="333"/>
        <end position="352"/>
    </location>
</feature>
<evidence type="ECO:0000256" key="3">
    <source>
        <dbReference type="ARBA" id="ARBA00022840"/>
    </source>
</evidence>
<dbReference type="Gene3D" id="1.20.1560.10">
    <property type="entry name" value="ABC transporter type 1, transmembrane domain"/>
    <property type="match status" value="2"/>
</dbReference>
<dbReference type="eggNOG" id="KOG0054">
    <property type="taxonomic scope" value="Eukaryota"/>
</dbReference>
<keyword evidence="3" id="KW-0067">ATP-binding</keyword>
<protein>
    <recommendedName>
        <fullName evidence="8">ABC transporter domain-containing protein</fullName>
    </recommendedName>
</protein>
<feature type="transmembrane region" description="Helical" evidence="6">
    <location>
        <begin position="91"/>
        <end position="112"/>
    </location>
</feature>
<dbReference type="VEuPathDB" id="CryptoDB:CMU_028490"/>
<feature type="transmembrane region" description="Helical" evidence="6">
    <location>
        <begin position="841"/>
        <end position="859"/>
    </location>
</feature>
<dbReference type="InterPro" id="IPR027417">
    <property type="entry name" value="P-loop_NTPase"/>
</dbReference>
<dbReference type="GO" id="GO:0016887">
    <property type="term" value="F:ATP hydrolysis activity"/>
    <property type="evidence" value="ECO:0007669"/>
    <property type="project" value="InterPro"/>
</dbReference>
<dbReference type="InterPro" id="IPR036640">
    <property type="entry name" value="ABC1_TM_sf"/>
</dbReference>
<feature type="chain" id="PRO_5002840160" description="ABC transporter domain-containing protein" evidence="7">
    <location>
        <begin position="19"/>
        <end position="1547"/>
    </location>
</feature>
<dbReference type="Gene3D" id="3.40.50.300">
    <property type="entry name" value="P-loop containing nucleotide triphosphate hydrolases"/>
    <property type="match status" value="2"/>
</dbReference>
<dbReference type="GeneID" id="6997300"/>
<dbReference type="SUPFAM" id="SSF90123">
    <property type="entry name" value="ABC transporter transmembrane region"/>
    <property type="match status" value="2"/>
</dbReference>
<dbReference type="GO" id="GO:0005524">
    <property type="term" value="F:ATP binding"/>
    <property type="evidence" value="ECO:0007669"/>
    <property type="project" value="UniProtKB-KW"/>
</dbReference>
<dbReference type="PROSITE" id="PS50893">
    <property type="entry name" value="ABC_TRANSPORTER_2"/>
    <property type="match status" value="1"/>
</dbReference>
<dbReference type="SUPFAM" id="SSF52540">
    <property type="entry name" value="P-loop containing nucleoside triphosphate hydrolases"/>
    <property type="match status" value="2"/>
</dbReference>
<dbReference type="PANTHER" id="PTHR24223">
    <property type="entry name" value="ATP-BINDING CASSETTE SUB-FAMILY C"/>
    <property type="match status" value="1"/>
</dbReference>
<evidence type="ECO:0000256" key="7">
    <source>
        <dbReference type="SAM" id="SignalP"/>
    </source>
</evidence>
<evidence type="ECO:0000313" key="10">
    <source>
        <dbReference type="Proteomes" id="UP000001460"/>
    </source>
</evidence>
<dbReference type="InterPro" id="IPR017871">
    <property type="entry name" value="ABC_transporter-like_CS"/>
</dbReference>
<keyword evidence="1 6" id="KW-0812">Transmembrane</keyword>
<feature type="transmembrane region" description="Helical" evidence="6">
    <location>
        <begin position="1105"/>
        <end position="1122"/>
    </location>
</feature>
<evidence type="ECO:0000313" key="9">
    <source>
        <dbReference type="EMBL" id="EEA07775.1"/>
    </source>
</evidence>
<dbReference type="InterPro" id="IPR050173">
    <property type="entry name" value="ABC_transporter_C-like"/>
</dbReference>
<sequence>MGNLLSKLLLLEVGSVASNILKSASAEKASLGNTRAKNLPNISNEVNIEDDSRILSKRFELYDQINMNDGKSYIWTAGSVYKALVVTFGRIYGFYLLLLLINVFMGSYVKYYGKEFFSDFIKNDSLIFCLKDAMKGFILLILQVTNVIFTSHCEYFGAWLHVRLQGAITGSALSRLANCRRIKNIDGSADISSFNSTIALSRYQNLIVVDAEFAEYMVSNSINLIVYPFHILASAYVAHSVFGGKPLVLCLIALFTCFGLSVASQCISSIFKKPFMEAREERVAEVARLLDHSKYIAVTHQLFPVLIKLLKGPRAKELLYNSYRKYICTFGEIFDRLMSLSCAIVLGFYVWYNALPSNEASFLIVQSVWLIPSFYQPLNMVIYFVYYIIEGYNGLERIANFLNCTAKDYTEETTQCIHVHSKNSIYTEFQIPGSEFRICSDYQKVENANIIRLMMEFVSYSISKFGHPSICNISLELKPSHPVFILGPICSGKSAILQGLTGYLFSVKNKGRSGKVMLVTREKEIQVTNNLSNYLNIGYVPQQPWVPSGCSLAECIICGKEYRADLWNAVVYECDLWADFHSWGISDFQDARSRIFTDRQLSAGQKVRLSLARAIYCNLSTSSRPSIVLFDSVFSALDPVVCKRVFERLYGYGGLLSSSMSLIVVEPPVLEIMKSVASQNRFGYSVLKCQKGKVTSYESFKTNYTLNENTDLETTQSNNKLTITSDENAEAKIQSNNLDILVSKNNESNILKSSADSTNNSGIYLRNDTEFETTLKLDMERKITTDINDALDVSYSRIELPDDNFSTKYSTNMFYLLFACSKKTTISFTDNNGKSKVECHVSHIGTIVFLLLLLIPPIICKAAEYFLLSVLHSGINFDTSESIYEIIHKSNSRFIFWLPNTLGCKVLPFWYSIYNIAYIVTSISVVVVGILEISLGLRAAKYIHNSLLLGYLGAPSTSMLRWLPTSFILNRLSTDQLTIDYCITRRIRFVVISLNTIAISLVPSIYSSDYPLFIVCMVMFIGWFCYIGYARYFVKSCQSLRSCYVSELSPLVETVQTIGKGGLCITSQNIQKYFIQRSWGQLQAVLRPLYLQAVLDAWFRMRMKLLMCTPIIIANIFLTLFFRRNLDSKTRTLLAISIAAPLSTIPEISSLVNFWTKLETELVSVERCRAYIAAARKSTLEMIQNNQNIFNINTQRNTPLSCTLDTEITSVSDVASAMSIAKSTIISSNSRNLSTCVILDKVIARHSRLDSCDDCNVDRPGLSGSTIIHTVCLNKISAAVNPGEIVGVVGRTGCGKTSLLGVLSHILPFSGILYTPHKPCSTISDAMKSYLKNSDLCLKDIDSLVLEPILEFQTSSQCIAFLPLEVYVSHDGILKDIVDPFDEFDNEDIFSALSICGFGPYISDFIERISNADSEEISPLLKFDYITHLLNTPLSYFRFGSPQIRMLLFVHYFLKKQDIKMLLVDEPPVIEVKDLDNSKSTSCILSRIITHYFKHCVTFIVAHDARSLKGITRIWALKNGELTNDDNNQDYQVNLQLDHIVQAFSDY</sequence>
<dbReference type="PANTHER" id="PTHR24223:SF330">
    <property type="entry name" value="ATP-BINDING CASSETTE SUB-FAMILY C MEMBER 10"/>
    <property type="match status" value="1"/>
</dbReference>
<keyword evidence="5 6" id="KW-0472">Membrane</keyword>
<evidence type="ECO:0000256" key="2">
    <source>
        <dbReference type="ARBA" id="ARBA00022741"/>
    </source>
</evidence>
<dbReference type="Proteomes" id="UP000001460">
    <property type="component" value="Unassembled WGS sequence"/>
</dbReference>
<organism evidence="9 10">
    <name type="scientific">Cryptosporidium muris (strain RN66)</name>
    <dbReference type="NCBI Taxonomy" id="441375"/>
    <lineage>
        <taxon>Eukaryota</taxon>
        <taxon>Sar</taxon>
        <taxon>Alveolata</taxon>
        <taxon>Apicomplexa</taxon>
        <taxon>Conoidasida</taxon>
        <taxon>Coccidia</taxon>
        <taxon>Eucoccidiorida</taxon>
        <taxon>Eimeriorina</taxon>
        <taxon>Cryptosporidiidae</taxon>
        <taxon>Cryptosporidium</taxon>
    </lineage>
</organism>
<dbReference type="OMA" id="DYCITRR"/>
<feature type="domain" description="ABC transporter" evidence="8">
    <location>
        <begin position="453"/>
        <end position="716"/>
    </location>
</feature>
<evidence type="ECO:0000259" key="8">
    <source>
        <dbReference type="PROSITE" id="PS50893"/>
    </source>
</evidence>
<dbReference type="STRING" id="441375.B6AHT4"/>
<dbReference type="GO" id="GO:0042626">
    <property type="term" value="F:ATPase-coupled transmembrane transporter activity"/>
    <property type="evidence" value="ECO:0007669"/>
    <property type="project" value="TreeGrafter"/>
</dbReference>
<proteinExistence type="predicted"/>
<dbReference type="OrthoDB" id="6500128at2759"/>
<keyword evidence="2" id="KW-0547">Nucleotide-binding</keyword>
<gene>
    <name evidence="9" type="ORF">CMU_028490</name>
</gene>
<dbReference type="PROSITE" id="PS00211">
    <property type="entry name" value="ABC_TRANSPORTER_1"/>
    <property type="match status" value="1"/>
</dbReference>